<dbReference type="EC" id="3.1.3.18" evidence="3"/>
<dbReference type="InterPro" id="IPR036412">
    <property type="entry name" value="HAD-like_sf"/>
</dbReference>
<dbReference type="PANTHER" id="PTHR43434">
    <property type="entry name" value="PHOSPHOGLYCOLATE PHOSPHATASE"/>
    <property type="match status" value="1"/>
</dbReference>
<evidence type="ECO:0000256" key="1">
    <source>
        <dbReference type="ARBA" id="ARBA00022801"/>
    </source>
</evidence>
<reference evidence="3 4" key="1">
    <citation type="submission" date="2023-07" db="EMBL/GenBank/DDBJ databases">
        <title>Genomic Encyclopedia of Type Strains, Phase IV (KMG-IV): sequencing the most valuable type-strain genomes for metagenomic binning, comparative biology and taxonomic classification.</title>
        <authorList>
            <person name="Goeker M."/>
        </authorList>
    </citation>
    <scope>NUCLEOTIDE SEQUENCE [LARGE SCALE GENOMIC DNA]</scope>
    <source>
        <strain evidence="3 4">DSM 23837</strain>
    </source>
</reference>
<dbReference type="Gene3D" id="3.40.50.1000">
    <property type="entry name" value="HAD superfamily/HAD-like"/>
    <property type="match status" value="1"/>
</dbReference>
<dbReference type="Proteomes" id="UP001223586">
    <property type="component" value="Unassembled WGS sequence"/>
</dbReference>
<evidence type="ECO:0000313" key="4">
    <source>
        <dbReference type="Proteomes" id="UP001223586"/>
    </source>
</evidence>
<keyword evidence="1 3" id="KW-0378">Hydrolase</keyword>
<dbReference type="InterPro" id="IPR023198">
    <property type="entry name" value="PGP-like_dom2"/>
</dbReference>
<dbReference type="SUPFAM" id="SSF56784">
    <property type="entry name" value="HAD-like"/>
    <property type="match status" value="1"/>
</dbReference>
<sequence length="210" mass="24383">MTKYIIFDFDGTLVDSKNVLITIYNQIAEQHQYKKVSLEEVELLRKLSIKERCRFLQIPMYKIPFLARKFQSQYKEALTNIMLIAGIKDLLEELTSKGYKLAIISSNTESNINTFLKENKINNINQIFCSSNIFGKDKVISKFLKANKLHHHEVIYIGDEIRDIEASKKCDVKVIWVEWGYDVKERAKGAHPDYIAKTPHDILTIVQSLV</sequence>
<evidence type="ECO:0000256" key="2">
    <source>
        <dbReference type="ARBA" id="ARBA00022842"/>
    </source>
</evidence>
<evidence type="ECO:0000313" key="3">
    <source>
        <dbReference type="EMBL" id="MDQ0178554.1"/>
    </source>
</evidence>
<dbReference type="GO" id="GO:0008967">
    <property type="term" value="F:phosphoglycolate phosphatase activity"/>
    <property type="evidence" value="ECO:0007669"/>
    <property type="project" value="UniProtKB-EC"/>
</dbReference>
<dbReference type="InterPro" id="IPR023214">
    <property type="entry name" value="HAD_sf"/>
</dbReference>
<dbReference type="PANTHER" id="PTHR43434:SF13">
    <property type="entry name" value="PHOSPHOGLYCOLATE PHOSPHATASE"/>
    <property type="match status" value="1"/>
</dbReference>
<proteinExistence type="predicted"/>
<dbReference type="EMBL" id="JAUSTT010000051">
    <property type="protein sequence ID" value="MDQ0178554.1"/>
    <property type="molecule type" value="Genomic_DNA"/>
</dbReference>
<dbReference type="NCBIfam" id="TIGR01549">
    <property type="entry name" value="HAD-SF-IA-v1"/>
    <property type="match status" value="1"/>
</dbReference>
<dbReference type="RefSeq" id="WP_307233486.1">
    <property type="nucleotide sequence ID" value="NZ_JAUSTT010000051.1"/>
</dbReference>
<gene>
    <name evidence="3" type="ORF">J2S08_004462</name>
</gene>
<accession>A0ABT9WZ31</accession>
<organism evidence="3 4">
    <name type="scientific">Bacillus chungangensis</name>
    <dbReference type="NCBI Taxonomy" id="587633"/>
    <lineage>
        <taxon>Bacteria</taxon>
        <taxon>Bacillati</taxon>
        <taxon>Bacillota</taxon>
        <taxon>Bacilli</taxon>
        <taxon>Bacillales</taxon>
        <taxon>Bacillaceae</taxon>
        <taxon>Bacillus</taxon>
    </lineage>
</organism>
<keyword evidence="2" id="KW-0460">Magnesium</keyword>
<comment type="caution">
    <text evidence="3">The sequence shown here is derived from an EMBL/GenBank/DDBJ whole genome shotgun (WGS) entry which is preliminary data.</text>
</comment>
<name>A0ABT9WZ31_9BACI</name>
<dbReference type="Gene3D" id="1.10.150.240">
    <property type="entry name" value="Putative phosphatase, domain 2"/>
    <property type="match status" value="1"/>
</dbReference>
<keyword evidence="4" id="KW-1185">Reference proteome</keyword>
<dbReference type="SFLD" id="SFLDG01129">
    <property type="entry name" value="C1.5:_HAD__Beta-PGM__Phosphata"/>
    <property type="match status" value="1"/>
</dbReference>
<dbReference type="Pfam" id="PF13419">
    <property type="entry name" value="HAD_2"/>
    <property type="match status" value="1"/>
</dbReference>
<dbReference type="InterPro" id="IPR006439">
    <property type="entry name" value="HAD-SF_hydro_IA"/>
</dbReference>
<dbReference type="SFLD" id="SFLDS00003">
    <property type="entry name" value="Haloacid_Dehalogenase"/>
    <property type="match status" value="1"/>
</dbReference>
<protein>
    <submittedName>
        <fullName evidence="3">Phosphoglycolate phosphatase</fullName>
        <ecNumber evidence="3">3.1.3.18</ecNumber>
    </submittedName>
</protein>
<dbReference type="InterPro" id="IPR041492">
    <property type="entry name" value="HAD_2"/>
</dbReference>
<dbReference type="InterPro" id="IPR050155">
    <property type="entry name" value="HAD-like_hydrolase_sf"/>
</dbReference>